<dbReference type="AlphaFoldDB" id="A0A0V1BUL6"/>
<feature type="region of interest" description="Disordered" evidence="1">
    <location>
        <begin position="32"/>
        <end position="58"/>
    </location>
</feature>
<evidence type="ECO:0000313" key="2">
    <source>
        <dbReference type="EMBL" id="KRY40630.1"/>
    </source>
</evidence>
<evidence type="ECO:0008006" key="4">
    <source>
        <dbReference type="Google" id="ProtNLM"/>
    </source>
</evidence>
<comment type="caution">
    <text evidence="2">The sequence shown here is derived from an EMBL/GenBank/DDBJ whole genome shotgun (WGS) entry which is preliminary data.</text>
</comment>
<organism evidence="2 3">
    <name type="scientific">Trichinella spiralis</name>
    <name type="common">Trichina worm</name>
    <dbReference type="NCBI Taxonomy" id="6334"/>
    <lineage>
        <taxon>Eukaryota</taxon>
        <taxon>Metazoa</taxon>
        <taxon>Ecdysozoa</taxon>
        <taxon>Nematoda</taxon>
        <taxon>Enoplea</taxon>
        <taxon>Dorylaimia</taxon>
        <taxon>Trichinellida</taxon>
        <taxon>Trichinellidae</taxon>
        <taxon>Trichinella</taxon>
    </lineage>
</organism>
<dbReference type="OrthoDB" id="123207at2759"/>
<sequence>MNVSCLPSTRFHGTRPLSGRMLHILIDTKRAEGRHKDDGHPAICGITPPKESSGRTSLKEGGIVTATVKLTSTVGDAKSEADTDSEDEFDYLFLVPEDLGDSEETDKGDAGAGQTACHDFWLCDVMDRKDGVQSVATIRSINYIKTIPIIRLRSYQVMPFNELKRRRRGATDFYRTNDNKVCVVKWFDNREISLYRIDHNSRKWHRRVFFRAIHVSLTNSWLKYKDDCLQNGIATRDVIDLMEFMLSVTEKEPGPSRPDSQSRPEHTTRSKQTAHWPEMSLTSPDGDVSHPSLTLAGTSWTSFATRRVITLVNVQIRTDLAMASLPESSSVITPSGTGFAGCFPPGSAPNRKPVGRKGILSLHQL</sequence>
<dbReference type="PANTHER" id="PTHR47272:SF2">
    <property type="entry name" value="PIGGYBAC TRANSPOSABLE ELEMENT-DERIVED PROTEIN 3-LIKE"/>
    <property type="match status" value="1"/>
</dbReference>
<feature type="region of interest" description="Disordered" evidence="1">
    <location>
        <begin position="249"/>
        <end position="290"/>
    </location>
</feature>
<dbReference type="PANTHER" id="PTHR47272">
    <property type="entry name" value="DDE_TNP_1_7 DOMAIN-CONTAINING PROTEIN"/>
    <property type="match status" value="1"/>
</dbReference>
<feature type="compositionally biased region" description="Basic and acidic residues" evidence="1">
    <location>
        <begin position="249"/>
        <end position="268"/>
    </location>
</feature>
<evidence type="ECO:0000256" key="1">
    <source>
        <dbReference type="SAM" id="MobiDB-lite"/>
    </source>
</evidence>
<proteinExistence type="predicted"/>
<reference evidence="2 3" key="1">
    <citation type="submission" date="2015-01" db="EMBL/GenBank/DDBJ databases">
        <title>Evolution of Trichinella species and genotypes.</title>
        <authorList>
            <person name="Korhonen P.K."/>
            <person name="Edoardo P."/>
            <person name="Giuseppe L.R."/>
            <person name="Gasser R.B."/>
        </authorList>
    </citation>
    <scope>NUCLEOTIDE SEQUENCE [LARGE SCALE GENOMIC DNA]</scope>
    <source>
        <strain evidence="2">ISS3</strain>
    </source>
</reference>
<dbReference type="InParanoid" id="A0A0V1BUL6"/>
<accession>A0A0V1BUL6</accession>
<keyword evidence="3" id="KW-1185">Reference proteome</keyword>
<gene>
    <name evidence="2" type="ORF">T01_12228</name>
</gene>
<dbReference type="Proteomes" id="UP000054776">
    <property type="component" value="Unassembled WGS sequence"/>
</dbReference>
<protein>
    <recommendedName>
        <fullName evidence="4">PiggyBac transposable element-derived protein domain-containing protein</fullName>
    </recommendedName>
</protein>
<evidence type="ECO:0000313" key="3">
    <source>
        <dbReference type="Proteomes" id="UP000054776"/>
    </source>
</evidence>
<name>A0A0V1BUL6_TRISP</name>
<dbReference type="EMBL" id="JYDH01000012">
    <property type="protein sequence ID" value="KRY40630.1"/>
    <property type="molecule type" value="Genomic_DNA"/>
</dbReference>